<accession>A0A6I1GMZ3</accession>
<evidence type="ECO:0000313" key="1">
    <source>
        <dbReference type="EMBL" id="KAB7790926.1"/>
    </source>
</evidence>
<protein>
    <submittedName>
        <fullName evidence="1">Uncharacterized protein</fullName>
    </submittedName>
</protein>
<dbReference type="EMBL" id="WBVT01000005">
    <property type="protein sequence ID" value="KAB7790926.1"/>
    <property type="molecule type" value="Genomic_DNA"/>
</dbReference>
<dbReference type="AlphaFoldDB" id="A0A6I1GMZ3"/>
<organism evidence="1 2">
    <name type="scientific">Bifidobacterium leontopitheci</name>
    <dbReference type="NCBI Taxonomy" id="2650774"/>
    <lineage>
        <taxon>Bacteria</taxon>
        <taxon>Bacillati</taxon>
        <taxon>Actinomycetota</taxon>
        <taxon>Actinomycetes</taxon>
        <taxon>Bifidobacteriales</taxon>
        <taxon>Bifidobacteriaceae</taxon>
        <taxon>Bifidobacterium</taxon>
    </lineage>
</organism>
<gene>
    <name evidence="1" type="ORF">F7D09_0472</name>
</gene>
<sequence>MHNHANSAFGSTAAYVTSAQMASGHGLRGIRVNCSALAERLRAECRTCSVTDTGAGLIVTDSRSPYLKVYVRDDGMVRSRWEYPAPDRRGRIRGLRNDDVDAIMGMGRTFELPGFMLDGAAGEGAVPDGTVLDCTVEHQTIRLRLHLNRQALRLAPHQVHAGVRLARLINVADERYDVWRAYRHLVQDVIDDGGVQRLFSGAPGRYLQTLVDAIASHAGLSLIAALIVDETVRLVDGAQHGQPSADRHLRYVVEDVDYDETTCAHQLAELLRTAVERIERTAARPDPARIRAMRALLTGIVNRLPDSALQAAGVTRGLYGHVLILISWWLGDDPARLADAALRLELATATRGNDASCGDLAEALRLSGGTSICTRAVRNAIPGWRASAAKQAIAAKRAAAAASAAQDVNGTVPGDVLTIR</sequence>
<name>A0A6I1GMZ3_9BIFI</name>
<reference evidence="1 2" key="1">
    <citation type="submission" date="2019-09" db="EMBL/GenBank/DDBJ databases">
        <title>Characterization of the phylogenetic diversity of two novel species belonging to the genus Bifidobacterium: Bifidobacterium cebidarum sp. nov. and Bifidobacterium leontopitheci sp. nov.</title>
        <authorList>
            <person name="Lugli G.A."/>
            <person name="Duranti S."/>
            <person name="Milani C."/>
            <person name="Turroni F."/>
            <person name="Ventura M."/>
        </authorList>
    </citation>
    <scope>NUCLEOTIDE SEQUENCE [LARGE SCALE GENOMIC DNA]</scope>
    <source>
        <strain evidence="1 2">LMG 31471</strain>
    </source>
</reference>
<dbReference type="Proteomes" id="UP000441772">
    <property type="component" value="Unassembled WGS sequence"/>
</dbReference>
<keyword evidence="2" id="KW-1185">Reference proteome</keyword>
<comment type="caution">
    <text evidence="1">The sequence shown here is derived from an EMBL/GenBank/DDBJ whole genome shotgun (WGS) entry which is preliminary data.</text>
</comment>
<proteinExistence type="predicted"/>
<evidence type="ECO:0000313" key="2">
    <source>
        <dbReference type="Proteomes" id="UP000441772"/>
    </source>
</evidence>